<comment type="caution">
    <text evidence="9">The sequence shown here is derived from an EMBL/GenBank/DDBJ whole genome shotgun (WGS) entry which is preliminary data.</text>
</comment>
<keyword evidence="5" id="KW-0813">Transport</keyword>
<dbReference type="AlphaFoldDB" id="A0A1Y2HSB2"/>
<evidence type="ECO:0000256" key="4">
    <source>
        <dbReference type="ARBA" id="ARBA00023002"/>
    </source>
</evidence>
<feature type="transmembrane region" description="Helical" evidence="7">
    <location>
        <begin position="273"/>
        <end position="293"/>
    </location>
</feature>
<sequence length="743" mass="80408">MTNGSYSPMLSSRPPTSRLPAVASLSMLAFAFTICFWRDIVENAFELPTKGGLAIGLTWTYDGVFAFGWAIPVFLSVLITLFTTSTSGYLRPAFSTASPERTVQVLRYIVYAGNLGVFACALIAKYGIPVHSGHHHGHGDPNAPKWTETFGGVAGRGAMPAFWNVAWSLITAMRYPALAPLQASLGLAYEHTVNIHRLLGWMTTFWLVYHSLGYMFVYLVQGNFIASMTPGTTMGWFNFFGSIGTLLLVIMAITSLSRFRRANFTLFTLIHWLWIPFFILSLLHIPTYFLILLPSTFLYLIDRLACLFGPLPGPLGGALVSATAIRVSDESVALLIPVGPARSADSLDDSPAALKLDAELTAAFTPGRFLCLAFASDAPGLRATHPFSIAAYSVPNRTVAIMIRALGPWTRRLHALATADGARVELRVAGPCSVSALAHDDQLMHQRVVVAGGVGVSKYLGAPGWVNTPLHIASAARDGEDGSTIGSTDKVDNVKTMRSHSSGSVSTVTGDHGRKVWMCKDTTEFDMYAALGADLAGWEVYSRKFEDDARAATAAAAAGDAAENAGLLGSASQIKKTYPLFAQTSVYTPSTRPFSLGFFALYLVIYLAFYFSSRYTIPYDPALCARVRTLDMWLRCSRGYGLVPFAYILVGLPIVIQVAVVAMASVRSAGMRAASVFYTHAGPRPGTVVKVGRRFDLVKDAPELRRTGMPVVMRSCTSKQVRNGLREQTSAGKVVRVDDSVGF</sequence>
<keyword evidence="2 7" id="KW-0812">Transmembrane</keyword>
<evidence type="ECO:0000259" key="8">
    <source>
        <dbReference type="PROSITE" id="PS51384"/>
    </source>
</evidence>
<feature type="transmembrane region" description="Helical" evidence="7">
    <location>
        <begin position="21"/>
        <end position="40"/>
    </location>
</feature>
<accession>A0A1Y2HSB2</accession>
<dbReference type="PANTHER" id="PTHR11972">
    <property type="entry name" value="NADPH OXIDASE"/>
    <property type="match status" value="1"/>
</dbReference>
<dbReference type="Pfam" id="PF01794">
    <property type="entry name" value="Ferric_reduct"/>
    <property type="match status" value="1"/>
</dbReference>
<dbReference type="EMBL" id="MCFL01000012">
    <property type="protein sequence ID" value="ORZ37487.1"/>
    <property type="molecule type" value="Genomic_DNA"/>
</dbReference>
<feature type="transmembrane region" description="Helical" evidence="7">
    <location>
        <begin position="105"/>
        <end position="128"/>
    </location>
</feature>
<evidence type="ECO:0000256" key="5">
    <source>
        <dbReference type="ARBA" id="ARBA00023065"/>
    </source>
</evidence>
<dbReference type="GO" id="GO:0006811">
    <property type="term" value="P:monoatomic ion transport"/>
    <property type="evidence" value="ECO:0007669"/>
    <property type="project" value="UniProtKB-KW"/>
</dbReference>
<gene>
    <name evidence="9" type="ORF">BCR44DRAFT_35843</name>
</gene>
<evidence type="ECO:0000313" key="9">
    <source>
        <dbReference type="EMBL" id="ORZ37487.1"/>
    </source>
</evidence>
<name>A0A1Y2HSB2_9FUNG</name>
<organism evidence="9 10">
    <name type="scientific">Catenaria anguillulae PL171</name>
    <dbReference type="NCBI Taxonomy" id="765915"/>
    <lineage>
        <taxon>Eukaryota</taxon>
        <taxon>Fungi</taxon>
        <taxon>Fungi incertae sedis</taxon>
        <taxon>Blastocladiomycota</taxon>
        <taxon>Blastocladiomycetes</taxon>
        <taxon>Blastocladiales</taxon>
        <taxon>Catenariaceae</taxon>
        <taxon>Catenaria</taxon>
    </lineage>
</organism>
<keyword evidence="5" id="KW-0406">Ion transport</keyword>
<dbReference type="GO" id="GO:0005886">
    <property type="term" value="C:plasma membrane"/>
    <property type="evidence" value="ECO:0007669"/>
    <property type="project" value="TreeGrafter"/>
</dbReference>
<feature type="transmembrane region" description="Helical" evidence="7">
    <location>
        <begin position="232"/>
        <end position="253"/>
    </location>
</feature>
<feature type="transmembrane region" description="Helical" evidence="7">
    <location>
        <begin position="60"/>
        <end position="84"/>
    </location>
</feature>
<feature type="transmembrane region" description="Helical" evidence="7">
    <location>
        <begin position="594"/>
        <end position="611"/>
    </location>
</feature>
<dbReference type="InterPro" id="IPR017927">
    <property type="entry name" value="FAD-bd_FR_type"/>
</dbReference>
<keyword evidence="6 7" id="KW-0472">Membrane</keyword>
<dbReference type="OrthoDB" id="5532842at2759"/>
<dbReference type="PROSITE" id="PS51384">
    <property type="entry name" value="FAD_FR"/>
    <property type="match status" value="1"/>
</dbReference>
<evidence type="ECO:0000256" key="1">
    <source>
        <dbReference type="ARBA" id="ARBA00004141"/>
    </source>
</evidence>
<evidence type="ECO:0000256" key="3">
    <source>
        <dbReference type="ARBA" id="ARBA00022989"/>
    </source>
</evidence>
<dbReference type="PANTHER" id="PTHR11972:SF69">
    <property type="entry name" value="FERRIC REDUCTION OXIDASE 6-RELATED"/>
    <property type="match status" value="1"/>
</dbReference>
<dbReference type="Proteomes" id="UP000193411">
    <property type="component" value="Unassembled WGS sequence"/>
</dbReference>
<keyword evidence="3 7" id="KW-1133">Transmembrane helix</keyword>
<feature type="transmembrane region" description="Helical" evidence="7">
    <location>
        <begin position="642"/>
        <end position="664"/>
    </location>
</feature>
<feature type="transmembrane region" description="Helical" evidence="7">
    <location>
        <begin position="198"/>
        <end position="220"/>
    </location>
</feature>
<protein>
    <recommendedName>
        <fullName evidence="8">FAD-binding FR-type domain-containing protein</fullName>
    </recommendedName>
</protein>
<keyword evidence="4" id="KW-0560">Oxidoreductase</keyword>
<evidence type="ECO:0000313" key="10">
    <source>
        <dbReference type="Proteomes" id="UP000193411"/>
    </source>
</evidence>
<proteinExistence type="predicted"/>
<dbReference type="InterPro" id="IPR013130">
    <property type="entry name" value="Fe3_Rdtase_TM_dom"/>
</dbReference>
<dbReference type="SUPFAM" id="SSF63380">
    <property type="entry name" value="Riboflavin synthase domain-like"/>
    <property type="match status" value="1"/>
</dbReference>
<evidence type="ECO:0000256" key="6">
    <source>
        <dbReference type="ARBA" id="ARBA00023136"/>
    </source>
</evidence>
<evidence type="ECO:0000256" key="7">
    <source>
        <dbReference type="SAM" id="Phobius"/>
    </source>
</evidence>
<feature type="domain" description="FAD-binding FR-type" evidence="8">
    <location>
        <begin position="312"/>
        <end position="438"/>
    </location>
</feature>
<comment type="subcellular location">
    <subcellularLocation>
        <location evidence="1">Membrane</location>
        <topology evidence="1">Multi-pass membrane protein</topology>
    </subcellularLocation>
</comment>
<dbReference type="Gene3D" id="2.40.30.10">
    <property type="entry name" value="Translation factors"/>
    <property type="match status" value="1"/>
</dbReference>
<dbReference type="GO" id="GO:0016175">
    <property type="term" value="F:superoxide-generating NAD(P)H oxidase activity"/>
    <property type="evidence" value="ECO:0007669"/>
    <property type="project" value="TreeGrafter"/>
</dbReference>
<evidence type="ECO:0000256" key="2">
    <source>
        <dbReference type="ARBA" id="ARBA00022692"/>
    </source>
</evidence>
<keyword evidence="10" id="KW-1185">Reference proteome</keyword>
<dbReference type="InterPro" id="IPR050369">
    <property type="entry name" value="RBOH/FRE"/>
</dbReference>
<dbReference type="InterPro" id="IPR017938">
    <property type="entry name" value="Riboflavin_synthase-like_b-brl"/>
</dbReference>
<dbReference type="STRING" id="765915.A0A1Y2HSB2"/>
<reference evidence="9 10" key="1">
    <citation type="submission" date="2016-07" db="EMBL/GenBank/DDBJ databases">
        <title>Pervasive Adenine N6-methylation of Active Genes in Fungi.</title>
        <authorList>
            <consortium name="DOE Joint Genome Institute"/>
            <person name="Mondo S.J."/>
            <person name="Dannebaum R.O."/>
            <person name="Kuo R.C."/>
            <person name="Labutti K."/>
            <person name="Haridas S."/>
            <person name="Kuo A."/>
            <person name="Salamov A."/>
            <person name="Ahrendt S.R."/>
            <person name="Lipzen A."/>
            <person name="Sullivan W."/>
            <person name="Andreopoulos W.B."/>
            <person name="Clum A."/>
            <person name="Lindquist E."/>
            <person name="Daum C."/>
            <person name="Ramamoorthy G.K."/>
            <person name="Gryganskyi A."/>
            <person name="Culley D."/>
            <person name="Magnuson J.K."/>
            <person name="James T.Y."/>
            <person name="O'Malley M.A."/>
            <person name="Stajich J.E."/>
            <person name="Spatafora J.W."/>
            <person name="Visel A."/>
            <person name="Grigoriev I.V."/>
        </authorList>
    </citation>
    <scope>NUCLEOTIDE SEQUENCE [LARGE SCALE GENOMIC DNA]</scope>
    <source>
        <strain evidence="9 10">PL171</strain>
    </source>
</reference>